<accession>A0A6J7IRT1</accession>
<protein>
    <submittedName>
        <fullName evidence="3">Unannotated protein</fullName>
    </submittedName>
</protein>
<dbReference type="InterPro" id="IPR004482">
    <property type="entry name" value="Mg_chelat-rel"/>
</dbReference>
<comment type="similarity">
    <text evidence="1">Belongs to the Mg-chelatase subunits D/I family. ComM subfamily.</text>
</comment>
<dbReference type="AlphaFoldDB" id="A0A6J7IRT1"/>
<evidence type="ECO:0000259" key="2">
    <source>
        <dbReference type="SMART" id="SM00382"/>
    </source>
</evidence>
<dbReference type="InterPro" id="IPR003593">
    <property type="entry name" value="AAA+_ATPase"/>
</dbReference>
<dbReference type="Gene3D" id="3.40.50.300">
    <property type="entry name" value="P-loop containing nucleotide triphosphate hydrolases"/>
    <property type="match status" value="1"/>
</dbReference>
<dbReference type="InterPro" id="IPR045006">
    <property type="entry name" value="CHLI-like"/>
</dbReference>
<name>A0A6J7IRT1_9ZZZZ</name>
<dbReference type="Gene3D" id="3.30.230.10">
    <property type="match status" value="1"/>
</dbReference>
<evidence type="ECO:0000313" key="3">
    <source>
        <dbReference type="EMBL" id="CAB4933973.1"/>
    </source>
</evidence>
<evidence type="ECO:0000256" key="1">
    <source>
        <dbReference type="ARBA" id="ARBA00006354"/>
    </source>
</evidence>
<organism evidence="3">
    <name type="scientific">freshwater metagenome</name>
    <dbReference type="NCBI Taxonomy" id="449393"/>
    <lineage>
        <taxon>unclassified sequences</taxon>
        <taxon>metagenomes</taxon>
        <taxon>ecological metagenomes</taxon>
    </lineage>
</organism>
<reference evidence="3" key="1">
    <citation type="submission" date="2020-05" db="EMBL/GenBank/DDBJ databases">
        <authorList>
            <person name="Chiriac C."/>
            <person name="Salcher M."/>
            <person name="Ghai R."/>
            <person name="Kavagutti S V."/>
        </authorList>
    </citation>
    <scope>NUCLEOTIDE SEQUENCE</scope>
</reference>
<dbReference type="SMART" id="SM00382">
    <property type="entry name" value="AAA"/>
    <property type="match status" value="1"/>
</dbReference>
<proteinExistence type="inferred from homology"/>
<dbReference type="GO" id="GO:0005524">
    <property type="term" value="F:ATP binding"/>
    <property type="evidence" value="ECO:0007669"/>
    <property type="project" value="InterPro"/>
</dbReference>
<gene>
    <name evidence="3" type="ORF">UFOPK3774_00227</name>
</gene>
<dbReference type="Pfam" id="PF13335">
    <property type="entry name" value="Mg_chelatase_C"/>
    <property type="match status" value="1"/>
</dbReference>
<dbReference type="InterPro" id="IPR014721">
    <property type="entry name" value="Ribsml_uS5_D2-typ_fold_subgr"/>
</dbReference>
<dbReference type="SUPFAM" id="SSF54211">
    <property type="entry name" value="Ribosomal protein S5 domain 2-like"/>
    <property type="match status" value="1"/>
</dbReference>
<sequence length="508" mass="54235">MSVAQVKAISLLGLVGEVVLVESDISDGLPSYSLLGLPDAALNESRDRVRAAIVNSELNWPNRKVVVSLSPAWLPKSGSSFDLPIALSLLSAQGAIPEEGLQETIFIGELALDGSIRSIRGVLPILIAASRAGIKRAVIPSANIEESSLLTGINSIGMSHLRDVVEWLRNGAPDVARTNVSESKFTHENQPDFADVAGQKSARFAAEISAVGGHHLLMIGAPGAGKTMIAQRLPSILPELSTDAAIEVSAMHSIAGGFAQRSPLSLLPPFVAPHHSASRVAIVGGGANVIRPGACSLAHNGVLFIDEAPECDAGILDSLRQPLESGNISISRSIGTVIFPAQFLLVLAANPCPCGKFLGRGRNCTCSSLQVRRYLAKLSGPLMDRIDLKIEVDSISRSEFSAMQSGEASSQIRARVIAARARAAERFAEYSWKLNSQIPSQALRRDFAPERSALNFLHDELDRERITARGLHKIIRVAWSIADLRGGKVPTLEDVQLAHSMREKGRAI</sequence>
<dbReference type="InterPro" id="IPR027417">
    <property type="entry name" value="P-loop_NTPase"/>
</dbReference>
<dbReference type="Pfam" id="PF01078">
    <property type="entry name" value="Mg_chelatase"/>
    <property type="match status" value="1"/>
</dbReference>
<dbReference type="PANTHER" id="PTHR32039">
    <property type="entry name" value="MAGNESIUM-CHELATASE SUBUNIT CHLI"/>
    <property type="match status" value="1"/>
</dbReference>
<dbReference type="InterPro" id="IPR025158">
    <property type="entry name" value="Mg_chelat-rel_C"/>
</dbReference>
<dbReference type="InterPro" id="IPR020568">
    <property type="entry name" value="Ribosomal_Su5_D2-typ_SF"/>
</dbReference>
<dbReference type="EMBL" id="CAFBNG010000024">
    <property type="protein sequence ID" value="CAB4933973.1"/>
    <property type="molecule type" value="Genomic_DNA"/>
</dbReference>
<dbReference type="SUPFAM" id="SSF52540">
    <property type="entry name" value="P-loop containing nucleoside triphosphate hydrolases"/>
    <property type="match status" value="1"/>
</dbReference>
<feature type="domain" description="AAA+ ATPase" evidence="2">
    <location>
        <begin position="212"/>
        <end position="396"/>
    </location>
</feature>
<dbReference type="NCBIfam" id="TIGR00368">
    <property type="entry name" value="YifB family Mg chelatase-like AAA ATPase"/>
    <property type="match status" value="1"/>
</dbReference>
<dbReference type="InterPro" id="IPR000523">
    <property type="entry name" value="Mg_chelatse_chII-like_cat_dom"/>
</dbReference>
<dbReference type="Pfam" id="PF13541">
    <property type="entry name" value="ChlI"/>
    <property type="match status" value="1"/>
</dbReference>
<dbReference type="PANTHER" id="PTHR32039:SF7">
    <property type="entry name" value="COMPETENCE PROTEIN COMM"/>
    <property type="match status" value="1"/>
</dbReference>